<keyword evidence="12" id="KW-0444">Lipid biosynthesis</keyword>
<comment type="pathway">
    <text evidence="2 12">Phospholipid metabolism; phosphatidylserine biosynthesis.</text>
</comment>
<evidence type="ECO:0000313" key="13">
    <source>
        <dbReference type="EMBL" id="WAR15799.1"/>
    </source>
</evidence>
<feature type="transmembrane region" description="Helical" evidence="12">
    <location>
        <begin position="108"/>
        <end position="128"/>
    </location>
</feature>
<reference evidence="13" key="1">
    <citation type="submission" date="2022-11" db="EMBL/GenBank/DDBJ databases">
        <title>Centuries of genome instability and evolution in soft-shell clam transmissible cancer (bioRxiv).</title>
        <authorList>
            <person name="Hart S.F.M."/>
            <person name="Yonemitsu M.A."/>
            <person name="Giersch R.M."/>
            <person name="Beal B.F."/>
            <person name="Arriagada G."/>
            <person name="Davis B.W."/>
            <person name="Ostrander E.A."/>
            <person name="Goff S.P."/>
            <person name="Metzger M.J."/>
        </authorList>
    </citation>
    <scope>NUCLEOTIDE SEQUENCE</scope>
    <source>
        <strain evidence="13">MELC-2E11</strain>
        <tissue evidence="13">Siphon/mantle</tissue>
    </source>
</reference>
<keyword evidence="11 12" id="KW-1208">Phospholipid metabolism</keyword>
<protein>
    <recommendedName>
        <fullName evidence="12">Phosphatidylserine synthase</fullName>
        <ecNumber evidence="12">2.7.8.29</ecNumber>
    </recommendedName>
    <alternativeName>
        <fullName evidence="12">Serine-exchange enzyme</fullName>
    </alternativeName>
</protein>
<keyword evidence="14" id="KW-1185">Reference proteome</keyword>
<keyword evidence="7 12" id="KW-0256">Endoplasmic reticulum</keyword>
<evidence type="ECO:0000256" key="4">
    <source>
        <dbReference type="ARBA" id="ARBA00008671"/>
    </source>
</evidence>
<evidence type="ECO:0000256" key="2">
    <source>
        <dbReference type="ARBA" id="ARBA00004916"/>
    </source>
</evidence>
<dbReference type="PANTHER" id="PTHR15362:SF15">
    <property type="entry name" value="PHOSPHATIDYLSERINE SYNTHASE 1"/>
    <property type="match status" value="1"/>
</dbReference>
<keyword evidence="10 12" id="KW-0472">Membrane</keyword>
<dbReference type="EC" id="2.7.8.29" evidence="12"/>
<keyword evidence="8 12" id="KW-1133">Transmembrane helix</keyword>
<evidence type="ECO:0000256" key="6">
    <source>
        <dbReference type="ARBA" id="ARBA00022692"/>
    </source>
</evidence>
<comment type="similarity">
    <text evidence="4 12">Belongs to the phosphatidyl serine synthase family.</text>
</comment>
<keyword evidence="5 12" id="KW-0808">Transferase</keyword>
<evidence type="ECO:0000256" key="9">
    <source>
        <dbReference type="ARBA" id="ARBA00023098"/>
    </source>
</evidence>
<feature type="transmembrane region" description="Helical" evidence="12">
    <location>
        <begin position="43"/>
        <end position="63"/>
    </location>
</feature>
<comment type="catalytic activity">
    <reaction evidence="12">
        <text>a 1,2-diacyl-sn-glycero-3-phosphoethanolamine + L-serine = a 1,2-diacyl-sn-glycero-3-phospho-L-serine + ethanolamine</text>
        <dbReference type="Rhea" id="RHEA:27606"/>
        <dbReference type="ChEBI" id="CHEBI:33384"/>
        <dbReference type="ChEBI" id="CHEBI:57262"/>
        <dbReference type="ChEBI" id="CHEBI:57603"/>
        <dbReference type="ChEBI" id="CHEBI:64612"/>
        <dbReference type="EC" id="2.7.8.29"/>
    </reaction>
</comment>
<comment type="pathway">
    <text evidence="3">Lipid metabolism.</text>
</comment>
<evidence type="ECO:0000256" key="3">
    <source>
        <dbReference type="ARBA" id="ARBA00005189"/>
    </source>
</evidence>
<sequence>FSRDDQVQESNLWSGFCCVVFFFLVISVLAFPNGPFTRPHPAIWRMVFGLSVLYFMVLLFVLFQNRRDVRTMLEWIYPDLVNNTLTEKEYAVNCSDITLSRIWIHMDVFAFAHFFGWAMKALLIRHYGILWTISIMWEITEECWWDSLLLDVVVCNGLGIWIGMALCRSLEMRNYHWESIKDIHTTTGKIRRAVLQFTPATWTHVRWLDPNSGYMRFVAVTMLIVIWQAVLRVCDRHEMFSSCLCVYLCVVYARKCWKVRNGVQKAARQTAAGSPKSYKLRNRQKVATNGHL</sequence>
<gene>
    <name evidence="13" type="ORF">MAR_030393</name>
</gene>
<feature type="non-terminal residue" evidence="13">
    <location>
        <position position="292"/>
    </location>
</feature>
<evidence type="ECO:0000256" key="1">
    <source>
        <dbReference type="ARBA" id="ARBA00004477"/>
    </source>
</evidence>
<feature type="transmembrane region" description="Helical" evidence="12">
    <location>
        <begin position="12"/>
        <end position="31"/>
    </location>
</feature>
<comment type="function">
    <text evidence="12">Catalyzes a base-exchange reaction in which the polar head group of phosphatidylethanolamine (PE) is replaced by L-serine.</text>
</comment>
<accession>A0ABY7F4R3</accession>
<proteinExistence type="inferred from homology"/>
<evidence type="ECO:0000256" key="8">
    <source>
        <dbReference type="ARBA" id="ARBA00022989"/>
    </source>
</evidence>
<dbReference type="Pfam" id="PF03034">
    <property type="entry name" value="PSS"/>
    <property type="match status" value="1"/>
</dbReference>
<evidence type="ECO:0000256" key="10">
    <source>
        <dbReference type="ARBA" id="ARBA00023136"/>
    </source>
</evidence>
<evidence type="ECO:0000313" key="14">
    <source>
        <dbReference type="Proteomes" id="UP001164746"/>
    </source>
</evidence>
<keyword evidence="12" id="KW-0594">Phospholipid biosynthesis</keyword>
<comment type="caution">
    <text evidence="12">Lacks conserved residue(s) required for the propagation of feature annotation.</text>
</comment>
<feature type="transmembrane region" description="Helical" evidence="12">
    <location>
        <begin position="148"/>
        <end position="167"/>
    </location>
</feature>
<keyword evidence="9 12" id="KW-0443">Lipid metabolism</keyword>
<dbReference type="PANTHER" id="PTHR15362">
    <property type="entry name" value="PHOSPHATIDYLINOSITOL SYNTHASE"/>
    <property type="match status" value="1"/>
</dbReference>
<keyword evidence="6 12" id="KW-0812">Transmembrane</keyword>
<dbReference type="Proteomes" id="UP001164746">
    <property type="component" value="Chromosome 10"/>
</dbReference>
<name>A0ABY7F4R3_MYAAR</name>
<dbReference type="InterPro" id="IPR004277">
    <property type="entry name" value="PSS"/>
</dbReference>
<dbReference type="EMBL" id="CP111021">
    <property type="protein sequence ID" value="WAR15799.1"/>
    <property type="molecule type" value="Genomic_DNA"/>
</dbReference>
<evidence type="ECO:0000256" key="12">
    <source>
        <dbReference type="RuleBase" id="RU368094"/>
    </source>
</evidence>
<organism evidence="13 14">
    <name type="scientific">Mya arenaria</name>
    <name type="common">Soft-shell clam</name>
    <dbReference type="NCBI Taxonomy" id="6604"/>
    <lineage>
        <taxon>Eukaryota</taxon>
        <taxon>Metazoa</taxon>
        <taxon>Spiralia</taxon>
        <taxon>Lophotrochozoa</taxon>
        <taxon>Mollusca</taxon>
        <taxon>Bivalvia</taxon>
        <taxon>Autobranchia</taxon>
        <taxon>Heteroconchia</taxon>
        <taxon>Euheterodonta</taxon>
        <taxon>Imparidentia</taxon>
        <taxon>Neoheterodontei</taxon>
        <taxon>Myida</taxon>
        <taxon>Myoidea</taxon>
        <taxon>Myidae</taxon>
        <taxon>Mya</taxon>
    </lineage>
</organism>
<feature type="transmembrane region" description="Helical" evidence="12">
    <location>
        <begin position="214"/>
        <end position="233"/>
    </location>
</feature>
<comment type="subcellular location">
    <subcellularLocation>
        <location evidence="1 12">Endoplasmic reticulum membrane</location>
        <topology evidence="1 12">Multi-pass membrane protein</topology>
    </subcellularLocation>
</comment>
<evidence type="ECO:0000256" key="5">
    <source>
        <dbReference type="ARBA" id="ARBA00022679"/>
    </source>
</evidence>
<evidence type="ECO:0000256" key="11">
    <source>
        <dbReference type="ARBA" id="ARBA00023264"/>
    </source>
</evidence>
<evidence type="ECO:0000256" key="7">
    <source>
        <dbReference type="ARBA" id="ARBA00022824"/>
    </source>
</evidence>